<dbReference type="InterPro" id="IPR018060">
    <property type="entry name" value="HTH_AraC"/>
</dbReference>
<dbReference type="Gene3D" id="1.10.10.60">
    <property type="entry name" value="Homeodomain-like"/>
    <property type="match status" value="2"/>
</dbReference>
<accession>A0A6I6HP95</accession>
<evidence type="ECO:0000256" key="1">
    <source>
        <dbReference type="ARBA" id="ARBA00023015"/>
    </source>
</evidence>
<dbReference type="PROSITE" id="PS01124">
    <property type="entry name" value="HTH_ARAC_FAMILY_2"/>
    <property type="match status" value="1"/>
</dbReference>
<dbReference type="GO" id="GO:0043565">
    <property type="term" value="F:sequence-specific DNA binding"/>
    <property type="evidence" value="ECO:0007669"/>
    <property type="project" value="InterPro"/>
</dbReference>
<keyword evidence="1" id="KW-0805">Transcription regulation</keyword>
<dbReference type="InterPro" id="IPR009057">
    <property type="entry name" value="Homeodomain-like_sf"/>
</dbReference>
<protein>
    <submittedName>
        <fullName evidence="5">Helix-turn-helix domain-containing protein</fullName>
    </submittedName>
</protein>
<gene>
    <name evidence="5" type="ORF">GOQ09_00945</name>
</gene>
<evidence type="ECO:0000313" key="6">
    <source>
        <dbReference type="Proteomes" id="UP000425817"/>
    </source>
</evidence>
<reference evidence="5 6" key="1">
    <citation type="submission" date="2019-12" db="EMBL/GenBank/DDBJ databases">
        <title>Hybrid Genome Assemblies of two High G+C Isolates from Undergraduate Microbiology Courses.</title>
        <authorList>
            <person name="Ne Ville C.J."/>
            <person name="Enright D."/>
            <person name="Hernandez I."/>
            <person name="Dodsworth J."/>
            <person name="Orwin P.M."/>
        </authorList>
    </citation>
    <scope>NUCLEOTIDE SEQUENCE [LARGE SCALE GENOMIC DNA]</scope>
    <source>
        <strain evidence="5 6">CSUSB</strain>
    </source>
</reference>
<dbReference type="Pfam" id="PF12833">
    <property type="entry name" value="HTH_18"/>
    <property type="match status" value="1"/>
</dbReference>
<evidence type="ECO:0000313" key="5">
    <source>
        <dbReference type="EMBL" id="QGW84836.1"/>
    </source>
</evidence>
<dbReference type="Proteomes" id="UP000425817">
    <property type="component" value="Chromosome"/>
</dbReference>
<keyword evidence="2" id="KW-0238">DNA-binding</keyword>
<name>A0A6I6HP95_VARPD</name>
<keyword evidence="3" id="KW-0804">Transcription</keyword>
<dbReference type="PANTHER" id="PTHR46796:SF14">
    <property type="entry name" value="TRANSCRIPTIONAL REGULATORY PROTEIN"/>
    <property type="match status" value="1"/>
</dbReference>
<evidence type="ECO:0000259" key="4">
    <source>
        <dbReference type="PROSITE" id="PS01124"/>
    </source>
</evidence>
<evidence type="ECO:0000256" key="3">
    <source>
        <dbReference type="ARBA" id="ARBA00023163"/>
    </source>
</evidence>
<dbReference type="PANTHER" id="PTHR46796">
    <property type="entry name" value="HTH-TYPE TRANSCRIPTIONAL ACTIVATOR RHAS-RELATED"/>
    <property type="match status" value="1"/>
</dbReference>
<proteinExistence type="predicted"/>
<dbReference type="InterPro" id="IPR050204">
    <property type="entry name" value="AraC_XylS_family_regulators"/>
</dbReference>
<dbReference type="GO" id="GO:0003700">
    <property type="term" value="F:DNA-binding transcription factor activity"/>
    <property type="evidence" value="ECO:0007669"/>
    <property type="project" value="InterPro"/>
</dbReference>
<sequence length="276" mass="30985">MSTRSWNGMNVSLTEYTCTGKVLFHLEKNQDSARIGAELEYVGRHRAELRSAPNVPNSIVYRPRPIYFAPAEMELWGHSGDACYLKCGGITFDVDMLQERLEMPDSLEPIDVPRLRFSDDRLWTLIKLLTDAINDSDPTAQLYGDSLTTAIAARLFERPKEVKGSEHGLSAIQLKDAMSYLEAKMPARVDLATLARLAGLSLSHYSRAFKASTGLAPYQWQLRARVERAKELLVNTNRCLQDIADATGFADAVHFGRTFRKMTGATPAAWRMDRLN</sequence>
<dbReference type="PROSITE" id="PS00041">
    <property type="entry name" value="HTH_ARAC_FAMILY_1"/>
    <property type="match status" value="1"/>
</dbReference>
<feature type="domain" description="HTH araC/xylS-type" evidence="4">
    <location>
        <begin position="175"/>
        <end position="273"/>
    </location>
</feature>
<evidence type="ECO:0000256" key="2">
    <source>
        <dbReference type="ARBA" id="ARBA00023125"/>
    </source>
</evidence>
<organism evidence="5 6">
    <name type="scientific">Variovorax paradoxus</name>
    <dbReference type="NCBI Taxonomy" id="34073"/>
    <lineage>
        <taxon>Bacteria</taxon>
        <taxon>Pseudomonadati</taxon>
        <taxon>Pseudomonadota</taxon>
        <taxon>Betaproteobacteria</taxon>
        <taxon>Burkholderiales</taxon>
        <taxon>Comamonadaceae</taxon>
        <taxon>Variovorax</taxon>
    </lineage>
</organism>
<dbReference type="SMART" id="SM00342">
    <property type="entry name" value="HTH_ARAC"/>
    <property type="match status" value="1"/>
</dbReference>
<dbReference type="AlphaFoldDB" id="A0A6I6HP95"/>
<dbReference type="OrthoDB" id="3631840at2"/>
<dbReference type="InterPro" id="IPR018062">
    <property type="entry name" value="HTH_AraC-typ_CS"/>
</dbReference>
<dbReference type="SUPFAM" id="SSF46689">
    <property type="entry name" value="Homeodomain-like"/>
    <property type="match status" value="2"/>
</dbReference>
<dbReference type="EMBL" id="CP046622">
    <property type="protein sequence ID" value="QGW84836.1"/>
    <property type="molecule type" value="Genomic_DNA"/>
</dbReference>